<feature type="non-terminal residue" evidence="1">
    <location>
        <position position="1"/>
    </location>
</feature>
<gene>
    <name evidence="1" type="ORF">METZ01_LOCUS452444</name>
</gene>
<dbReference type="AlphaFoldDB" id="A0A382ZWE5"/>
<protein>
    <submittedName>
        <fullName evidence="1">Uncharacterized protein</fullName>
    </submittedName>
</protein>
<dbReference type="EMBL" id="UINC01187069">
    <property type="protein sequence ID" value="SVD99590.1"/>
    <property type="molecule type" value="Genomic_DNA"/>
</dbReference>
<accession>A0A382ZWE5</accession>
<sequence length="30" mass="3567">YDISMQRHELILRIHHYLNNHSLGPLGPNQ</sequence>
<reference evidence="1" key="1">
    <citation type="submission" date="2018-05" db="EMBL/GenBank/DDBJ databases">
        <authorList>
            <person name="Lanie J.A."/>
            <person name="Ng W.-L."/>
            <person name="Kazmierczak K.M."/>
            <person name="Andrzejewski T.M."/>
            <person name="Davidsen T.M."/>
            <person name="Wayne K.J."/>
            <person name="Tettelin H."/>
            <person name="Glass J.I."/>
            <person name="Rusch D."/>
            <person name="Podicherti R."/>
            <person name="Tsui H.-C.T."/>
            <person name="Winkler M.E."/>
        </authorList>
    </citation>
    <scope>NUCLEOTIDE SEQUENCE</scope>
</reference>
<name>A0A382ZWE5_9ZZZZ</name>
<evidence type="ECO:0000313" key="1">
    <source>
        <dbReference type="EMBL" id="SVD99590.1"/>
    </source>
</evidence>
<organism evidence="1">
    <name type="scientific">marine metagenome</name>
    <dbReference type="NCBI Taxonomy" id="408172"/>
    <lineage>
        <taxon>unclassified sequences</taxon>
        <taxon>metagenomes</taxon>
        <taxon>ecological metagenomes</taxon>
    </lineage>
</organism>
<proteinExistence type="predicted"/>